<reference evidence="1 4" key="3">
    <citation type="submission" date="2019-12" db="EMBL/GenBank/DDBJ databases">
        <title>Draft Genome Sequences of Six Type Strains of the Genus Massilia.</title>
        <authorList>
            <person name="Miess H."/>
            <person name="Frediansyah A."/>
            <person name="Goeker M."/>
            <person name="Gross H."/>
        </authorList>
    </citation>
    <scope>NUCLEOTIDE SEQUENCE [LARGE SCALE GENOMIC DNA]</scope>
    <source>
        <strain evidence="1 4">DSM 26639</strain>
    </source>
</reference>
<evidence type="ECO:0000313" key="4">
    <source>
        <dbReference type="Proteomes" id="UP000437862"/>
    </source>
</evidence>
<keyword evidence="4" id="KW-1185">Reference proteome</keyword>
<dbReference type="Proteomes" id="UP000437862">
    <property type="component" value="Chromosome"/>
</dbReference>
<dbReference type="EMBL" id="CP046904">
    <property type="protein sequence ID" value="QGZ42696.1"/>
    <property type="molecule type" value="Genomic_DNA"/>
</dbReference>
<evidence type="ECO:0000313" key="3">
    <source>
        <dbReference type="Proteomes" id="UP000315112"/>
    </source>
</evidence>
<dbReference type="RefSeq" id="WP_145881963.1">
    <property type="nucleotide sequence ID" value="NZ_CP046904.1"/>
</dbReference>
<reference evidence="2" key="2">
    <citation type="submission" date="2019-07" db="EMBL/GenBank/DDBJ databases">
        <authorList>
            <person name="Whitman W."/>
            <person name="Huntemann M."/>
            <person name="Clum A."/>
            <person name="Pillay M."/>
            <person name="Palaniappan K."/>
            <person name="Varghese N."/>
            <person name="Mikhailova N."/>
            <person name="Stamatis D."/>
            <person name="Reddy T."/>
            <person name="Daum C."/>
            <person name="Shapiro N."/>
            <person name="Ivanova N."/>
            <person name="Kyrpides N."/>
            <person name="Woyke T."/>
        </authorList>
    </citation>
    <scope>NUCLEOTIDE SEQUENCE</scope>
    <source>
        <strain evidence="2">CGMCC 1.10685</strain>
    </source>
</reference>
<organism evidence="2 3">
    <name type="scientific">Pseudoduganella flava</name>
    <dbReference type="NCBI Taxonomy" id="871742"/>
    <lineage>
        <taxon>Bacteria</taxon>
        <taxon>Pseudomonadati</taxon>
        <taxon>Pseudomonadota</taxon>
        <taxon>Betaproteobacteria</taxon>
        <taxon>Burkholderiales</taxon>
        <taxon>Oxalobacteraceae</taxon>
        <taxon>Telluria group</taxon>
        <taxon>Pseudoduganella</taxon>
    </lineage>
</organism>
<accession>A0A562P9Q5</accession>
<proteinExistence type="predicted"/>
<name>A0A562P9Q5_9BURK</name>
<evidence type="ECO:0000313" key="1">
    <source>
        <dbReference type="EMBL" id="QGZ42696.1"/>
    </source>
</evidence>
<dbReference type="EMBL" id="VLKW01000018">
    <property type="protein sequence ID" value="TWI41053.1"/>
    <property type="molecule type" value="Genomic_DNA"/>
</dbReference>
<gene>
    <name evidence="1" type="ORF">GO485_29125</name>
    <name evidence="2" type="ORF">IP92_05774</name>
</gene>
<dbReference type="AlphaFoldDB" id="A0A562P9Q5"/>
<dbReference type="Proteomes" id="UP000315112">
    <property type="component" value="Unassembled WGS sequence"/>
</dbReference>
<evidence type="ECO:0000313" key="2">
    <source>
        <dbReference type="EMBL" id="TWI41053.1"/>
    </source>
</evidence>
<sequence>MDNEEHHKDVTKVLSMVKNVVIRNSSYKREFHKSNHPESEEREYGRLNADVNNLAETAEKYTKKYIVPSEKER</sequence>
<protein>
    <submittedName>
        <fullName evidence="2">Uncharacterized protein</fullName>
    </submittedName>
</protein>
<reference evidence="2 3" key="1">
    <citation type="journal article" date="2015" name="Stand. Genomic Sci.">
        <title>Genomic Encyclopedia of Bacterial and Archaeal Type Strains, Phase III: the genomes of soil and plant-associated and newly described type strains.</title>
        <authorList>
            <person name="Whitman W.B."/>
            <person name="Woyke T."/>
            <person name="Klenk H.P."/>
            <person name="Zhou Y."/>
            <person name="Lilburn T.G."/>
            <person name="Beck B.J."/>
            <person name="De Vos P."/>
            <person name="Vandamme P."/>
            <person name="Eisen J.A."/>
            <person name="Garrity G."/>
            <person name="Hugenholtz P."/>
            <person name="Kyrpides N.C."/>
        </authorList>
    </citation>
    <scope>NUCLEOTIDE SEQUENCE [LARGE SCALE GENOMIC DNA]</scope>
    <source>
        <strain evidence="2 3">CGMCC 1.10685</strain>
    </source>
</reference>